<dbReference type="EMBL" id="VBOR01000073">
    <property type="protein sequence ID" value="TMQ48514.1"/>
    <property type="molecule type" value="Genomic_DNA"/>
</dbReference>
<dbReference type="InterPro" id="IPR016181">
    <property type="entry name" value="Acyl_CoA_acyltransferase"/>
</dbReference>
<feature type="domain" description="N-acetyltransferase" evidence="1">
    <location>
        <begin position="14"/>
        <end position="173"/>
    </location>
</feature>
<evidence type="ECO:0000259" key="1">
    <source>
        <dbReference type="PROSITE" id="PS51186"/>
    </source>
</evidence>
<dbReference type="AlphaFoldDB" id="A0A538SAV4"/>
<keyword evidence="2" id="KW-0808">Transferase</keyword>
<dbReference type="InterPro" id="IPR000182">
    <property type="entry name" value="GNAT_dom"/>
</dbReference>
<dbReference type="CDD" id="cd04301">
    <property type="entry name" value="NAT_SF"/>
    <property type="match status" value="1"/>
</dbReference>
<name>A0A538SAV4_UNCEI</name>
<dbReference type="Proteomes" id="UP000316292">
    <property type="component" value="Unassembled WGS sequence"/>
</dbReference>
<dbReference type="PROSITE" id="PS51186">
    <property type="entry name" value="GNAT"/>
    <property type="match status" value="1"/>
</dbReference>
<reference evidence="2 3" key="1">
    <citation type="journal article" date="2019" name="Nat. Microbiol.">
        <title>Mediterranean grassland soil C-N compound turnover is dependent on rainfall and depth, and is mediated by genomically divergent microorganisms.</title>
        <authorList>
            <person name="Diamond S."/>
            <person name="Andeer P.F."/>
            <person name="Li Z."/>
            <person name="Crits-Christoph A."/>
            <person name="Burstein D."/>
            <person name="Anantharaman K."/>
            <person name="Lane K.R."/>
            <person name="Thomas B.C."/>
            <person name="Pan C."/>
            <person name="Northen T.R."/>
            <person name="Banfield J.F."/>
        </authorList>
    </citation>
    <scope>NUCLEOTIDE SEQUENCE [LARGE SCALE GENOMIC DNA]</scope>
    <source>
        <strain evidence="2">WS_1</strain>
    </source>
</reference>
<proteinExistence type="predicted"/>
<dbReference type="GO" id="GO:0016747">
    <property type="term" value="F:acyltransferase activity, transferring groups other than amino-acyl groups"/>
    <property type="evidence" value="ECO:0007669"/>
    <property type="project" value="InterPro"/>
</dbReference>
<comment type="caution">
    <text evidence="2">The sequence shown here is derived from an EMBL/GenBank/DDBJ whole genome shotgun (WGS) entry which is preliminary data.</text>
</comment>
<organism evidence="2 3">
    <name type="scientific">Eiseniibacteriota bacterium</name>
    <dbReference type="NCBI Taxonomy" id="2212470"/>
    <lineage>
        <taxon>Bacteria</taxon>
        <taxon>Candidatus Eiseniibacteriota</taxon>
    </lineage>
</organism>
<sequence length="186" mass="20564">MARGCSIARGCWCMFYRRSGASPPPPKGMTRAKANRADLKALVDSGMPPGLIAYEGKVPVGWVTLGPREEFARLERSPVMKPVDDKPVWSIFCFVVPSEHRGRGVARALLQGAIEFARKQGATLLEAYPVDKRGRVSDDTLWFGAMSMYDRAGFKEVARRRPARPIVRRKVMGGRAGSRSEPRGES</sequence>
<dbReference type="Pfam" id="PF00583">
    <property type="entry name" value="Acetyltransf_1"/>
    <property type="match status" value="1"/>
</dbReference>
<protein>
    <submittedName>
        <fullName evidence="2">GNAT family N-acetyltransferase</fullName>
    </submittedName>
</protein>
<dbReference type="SUPFAM" id="SSF55729">
    <property type="entry name" value="Acyl-CoA N-acyltransferases (Nat)"/>
    <property type="match status" value="1"/>
</dbReference>
<dbReference type="Gene3D" id="3.40.630.30">
    <property type="match status" value="1"/>
</dbReference>
<evidence type="ECO:0000313" key="3">
    <source>
        <dbReference type="Proteomes" id="UP000316292"/>
    </source>
</evidence>
<accession>A0A538SAV4</accession>
<gene>
    <name evidence="2" type="ORF">E6K71_07075</name>
</gene>
<evidence type="ECO:0000313" key="2">
    <source>
        <dbReference type="EMBL" id="TMQ48514.1"/>
    </source>
</evidence>